<evidence type="ECO:0000256" key="5">
    <source>
        <dbReference type="ARBA" id="ARBA00023251"/>
    </source>
</evidence>
<gene>
    <name evidence="11" type="ordered locus">HCH_03105</name>
</gene>
<organism evidence="11 12">
    <name type="scientific">Hahella chejuensis (strain KCTC 2396)</name>
    <dbReference type="NCBI Taxonomy" id="349521"/>
    <lineage>
        <taxon>Bacteria</taxon>
        <taxon>Pseudomonadati</taxon>
        <taxon>Pseudomonadota</taxon>
        <taxon>Gammaproteobacteria</taxon>
        <taxon>Oceanospirillales</taxon>
        <taxon>Hahellaceae</taxon>
        <taxon>Hahella</taxon>
    </lineage>
</organism>
<keyword evidence="5 9" id="KW-0046">Antibiotic resistance</keyword>
<comment type="function">
    <text evidence="9">Catalyzes the transfer of an acetyl group from acetyl-CoA to the 6'-amino group of aminoglycoside molecules conferring resistance to antibiotics containing the purpurosamine ring.</text>
</comment>
<feature type="domain" description="N-acetyltransferase" evidence="10">
    <location>
        <begin position="6"/>
        <end position="153"/>
    </location>
</feature>
<dbReference type="PIRSF" id="PIRSF000452">
    <property type="entry name" value="6-N-acetyltransf"/>
    <property type="match status" value="1"/>
</dbReference>
<dbReference type="STRING" id="349521.HCH_03105"/>
<keyword evidence="4 9" id="KW-0808">Transferase</keyword>
<dbReference type="EC" id="2.3.1.82" evidence="2 9"/>
<comment type="catalytic activity">
    <reaction evidence="8 9">
        <text>kanamycin B + acetyl-CoA = N(6')-acetylkanamycin B + CoA + H(+)</text>
        <dbReference type="Rhea" id="RHEA:16449"/>
        <dbReference type="ChEBI" id="CHEBI:15378"/>
        <dbReference type="ChEBI" id="CHEBI:57287"/>
        <dbReference type="ChEBI" id="CHEBI:57288"/>
        <dbReference type="ChEBI" id="CHEBI:58390"/>
        <dbReference type="ChEBI" id="CHEBI:58549"/>
        <dbReference type="EC" id="2.3.1.82"/>
    </reaction>
</comment>
<dbReference type="Pfam" id="PF00583">
    <property type="entry name" value="Acetyltransf_1"/>
    <property type="match status" value="1"/>
</dbReference>
<dbReference type="PROSITE" id="PS51186">
    <property type="entry name" value="GNAT"/>
    <property type="match status" value="1"/>
</dbReference>
<sequence length="153" mass="17193">MGDEPLKIRYVMEADKANWLALRQELWPETPPQEHEAEIHAYFSMPDLATFVAIADNGDMLGFLEAGLRSYGEGCASHPVAYVEGWYVLPSHRRQGVGRRLMDAAEEWALDRGLREIGSDMLVNNEISLKAHAALGYTEVERLIHVVKKIDSA</sequence>
<keyword evidence="6 9" id="KW-0012">Acyltransferase</keyword>
<dbReference type="Proteomes" id="UP000000238">
    <property type="component" value="Chromosome"/>
</dbReference>
<evidence type="ECO:0000256" key="7">
    <source>
        <dbReference type="ARBA" id="ARBA00029660"/>
    </source>
</evidence>
<comment type="subunit">
    <text evidence="1 9">Homodimer.</text>
</comment>
<accession>Q2SHK3</accession>
<dbReference type="InterPro" id="IPR016181">
    <property type="entry name" value="Acyl_CoA_acyltransferase"/>
</dbReference>
<evidence type="ECO:0000256" key="9">
    <source>
        <dbReference type="PIRNR" id="PIRNR000452"/>
    </source>
</evidence>
<name>Q2SHK3_HAHCH</name>
<dbReference type="eggNOG" id="COG1247">
    <property type="taxonomic scope" value="Bacteria"/>
</dbReference>
<keyword evidence="12" id="KW-1185">Reference proteome</keyword>
<evidence type="ECO:0000256" key="4">
    <source>
        <dbReference type="ARBA" id="ARBA00022679"/>
    </source>
</evidence>
<protein>
    <recommendedName>
        <fullName evidence="3 9">Aminoglycoside N(6')-acetyltransferase type 1</fullName>
        <ecNumber evidence="2 9">2.3.1.82</ecNumber>
    </recommendedName>
    <alternativeName>
        <fullName evidence="7 9">Aminoglycoside resistance protein</fullName>
    </alternativeName>
</protein>
<proteinExistence type="predicted"/>
<evidence type="ECO:0000256" key="6">
    <source>
        <dbReference type="ARBA" id="ARBA00023315"/>
    </source>
</evidence>
<dbReference type="InterPro" id="IPR024170">
    <property type="entry name" value="Aminoglycoside_N6-AcTrfrase"/>
</dbReference>
<dbReference type="EMBL" id="CP000155">
    <property type="protein sequence ID" value="ABC29871.1"/>
    <property type="molecule type" value="Genomic_DNA"/>
</dbReference>
<evidence type="ECO:0000259" key="10">
    <source>
        <dbReference type="PROSITE" id="PS51186"/>
    </source>
</evidence>
<evidence type="ECO:0000256" key="1">
    <source>
        <dbReference type="ARBA" id="ARBA00011738"/>
    </source>
</evidence>
<dbReference type="AlphaFoldDB" id="Q2SHK3"/>
<dbReference type="HOGENOM" id="CLU_127011_0_0_6"/>
<reference evidence="11 12" key="1">
    <citation type="journal article" date="2005" name="Nucleic Acids Res.">
        <title>Genomic blueprint of Hahella chejuensis, a marine microbe producing an algicidal agent.</title>
        <authorList>
            <person name="Jeong H."/>
            <person name="Yim J.H."/>
            <person name="Lee C."/>
            <person name="Choi S.-H."/>
            <person name="Park Y.K."/>
            <person name="Yoon S.H."/>
            <person name="Hur C.-G."/>
            <person name="Kang H.-Y."/>
            <person name="Kim D."/>
            <person name="Lee H.H."/>
            <person name="Park K.H."/>
            <person name="Park S.-H."/>
            <person name="Park H.-S."/>
            <person name="Lee H.K."/>
            <person name="Oh T.K."/>
            <person name="Kim J.F."/>
        </authorList>
    </citation>
    <scope>NUCLEOTIDE SEQUENCE [LARGE SCALE GENOMIC DNA]</scope>
    <source>
        <strain evidence="11 12">KCTC 2396</strain>
    </source>
</reference>
<dbReference type="SUPFAM" id="SSF55729">
    <property type="entry name" value="Acyl-CoA N-acyltransferases (Nat)"/>
    <property type="match status" value="1"/>
</dbReference>
<dbReference type="GO" id="GO:0047663">
    <property type="term" value="F:aminoglycoside 6'-N-acetyltransferase activity"/>
    <property type="evidence" value="ECO:0007669"/>
    <property type="project" value="UniProtKB-EC"/>
</dbReference>
<evidence type="ECO:0000256" key="3">
    <source>
        <dbReference type="ARBA" id="ARBA00017677"/>
    </source>
</evidence>
<evidence type="ECO:0000256" key="2">
    <source>
        <dbReference type="ARBA" id="ARBA00012888"/>
    </source>
</evidence>
<dbReference type="KEGG" id="hch:HCH_03105"/>
<evidence type="ECO:0000256" key="8">
    <source>
        <dbReference type="ARBA" id="ARBA00048923"/>
    </source>
</evidence>
<dbReference type="InterPro" id="IPR000182">
    <property type="entry name" value="GNAT_dom"/>
</dbReference>
<dbReference type="InterPro" id="IPR050832">
    <property type="entry name" value="Bact_Acetyltransf"/>
</dbReference>
<dbReference type="Gene3D" id="3.40.630.30">
    <property type="match status" value="1"/>
</dbReference>
<dbReference type="CDD" id="cd04301">
    <property type="entry name" value="NAT_SF"/>
    <property type="match status" value="1"/>
</dbReference>
<evidence type="ECO:0000313" key="11">
    <source>
        <dbReference type="EMBL" id="ABC29871.1"/>
    </source>
</evidence>
<dbReference type="PANTHER" id="PTHR43877">
    <property type="entry name" value="AMINOALKYLPHOSPHONATE N-ACETYLTRANSFERASE-RELATED-RELATED"/>
    <property type="match status" value="1"/>
</dbReference>
<evidence type="ECO:0000313" key="12">
    <source>
        <dbReference type="Proteomes" id="UP000000238"/>
    </source>
</evidence>
<dbReference type="GO" id="GO:0046677">
    <property type="term" value="P:response to antibiotic"/>
    <property type="evidence" value="ECO:0007669"/>
    <property type="project" value="UniProtKB-KW"/>
</dbReference>